<dbReference type="Pfam" id="PF02311">
    <property type="entry name" value="AraC_binding"/>
    <property type="match status" value="1"/>
</dbReference>
<protein>
    <submittedName>
        <fullName evidence="5">AraC family transcriptional regulator</fullName>
    </submittedName>
</protein>
<keyword evidence="2" id="KW-0238">DNA-binding</keyword>
<reference evidence="6" key="1">
    <citation type="journal article" date="2019" name="Int. J. Syst. Evol. Microbiol.">
        <title>The Global Catalogue of Microorganisms (GCM) 10K type strain sequencing project: providing services to taxonomists for standard genome sequencing and annotation.</title>
        <authorList>
            <consortium name="The Broad Institute Genomics Platform"/>
            <consortium name="The Broad Institute Genome Sequencing Center for Infectious Disease"/>
            <person name="Wu L."/>
            <person name="Ma J."/>
        </authorList>
    </citation>
    <scope>NUCLEOTIDE SEQUENCE [LARGE SCALE GENOMIC DNA]</scope>
    <source>
        <strain evidence="6">KCTC 3950</strain>
    </source>
</reference>
<proteinExistence type="predicted"/>
<sequence length="281" mass="31958">MQELFSFEADVPMHIFQYGLPSSRGEQHWHSFYEIGYCIQGEALFHIGEHTVGVKAGDLVWFPPFTPHIAHSESEATCSFIFIYFSAELLPSEDRLLLHAFSGQGDVKAEQHLQACFPGDVLRDKFSGLLSEYQWKKPAYGSLLRGSMLELMSLLYRLEERGRPKEERLSLIRGLERIRPALDCIHARFSEPIGLSDLAAAAALSPSRTRHLFKETVGKGFKSYLAFVRIQEAKRLLTQTELSVTEIYLACGYDSSAPFYRAFHTLVGQSPLEYRMGQKRQ</sequence>
<accession>A0ABW5PG43</accession>
<dbReference type="Proteomes" id="UP001597541">
    <property type="component" value="Unassembled WGS sequence"/>
</dbReference>
<dbReference type="InterPro" id="IPR014710">
    <property type="entry name" value="RmlC-like_jellyroll"/>
</dbReference>
<keyword evidence="1" id="KW-0805">Transcription regulation</keyword>
<evidence type="ECO:0000256" key="3">
    <source>
        <dbReference type="ARBA" id="ARBA00023163"/>
    </source>
</evidence>
<feature type="domain" description="HTH araC/xylS-type" evidence="4">
    <location>
        <begin position="179"/>
        <end position="277"/>
    </location>
</feature>
<dbReference type="EMBL" id="JBHUME010000008">
    <property type="protein sequence ID" value="MFD2613505.1"/>
    <property type="molecule type" value="Genomic_DNA"/>
</dbReference>
<keyword evidence="3" id="KW-0804">Transcription</keyword>
<dbReference type="SMART" id="SM00342">
    <property type="entry name" value="HTH_ARAC"/>
    <property type="match status" value="1"/>
</dbReference>
<dbReference type="InterPro" id="IPR009057">
    <property type="entry name" value="Homeodomain-like_sf"/>
</dbReference>
<dbReference type="SUPFAM" id="SSF46689">
    <property type="entry name" value="Homeodomain-like"/>
    <property type="match status" value="2"/>
</dbReference>
<dbReference type="PANTHER" id="PTHR43280:SF34">
    <property type="entry name" value="ARAC-FAMILY TRANSCRIPTIONAL REGULATOR"/>
    <property type="match status" value="1"/>
</dbReference>
<dbReference type="Pfam" id="PF12833">
    <property type="entry name" value="HTH_18"/>
    <property type="match status" value="1"/>
</dbReference>
<evidence type="ECO:0000313" key="5">
    <source>
        <dbReference type="EMBL" id="MFD2613505.1"/>
    </source>
</evidence>
<dbReference type="Gene3D" id="1.10.10.60">
    <property type="entry name" value="Homeodomain-like"/>
    <property type="match status" value="2"/>
</dbReference>
<comment type="caution">
    <text evidence="5">The sequence shown here is derived from an EMBL/GenBank/DDBJ whole genome shotgun (WGS) entry which is preliminary data.</text>
</comment>
<dbReference type="CDD" id="cd02208">
    <property type="entry name" value="cupin_RmlC-like"/>
    <property type="match status" value="1"/>
</dbReference>
<evidence type="ECO:0000256" key="2">
    <source>
        <dbReference type="ARBA" id="ARBA00023125"/>
    </source>
</evidence>
<evidence type="ECO:0000256" key="1">
    <source>
        <dbReference type="ARBA" id="ARBA00023015"/>
    </source>
</evidence>
<dbReference type="InterPro" id="IPR018060">
    <property type="entry name" value="HTH_AraC"/>
</dbReference>
<organism evidence="5 6">
    <name type="scientific">Paenibacillus gansuensis</name>
    <dbReference type="NCBI Taxonomy" id="306542"/>
    <lineage>
        <taxon>Bacteria</taxon>
        <taxon>Bacillati</taxon>
        <taxon>Bacillota</taxon>
        <taxon>Bacilli</taxon>
        <taxon>Bacillales</taxon>
        <taxon>Paenibacillaceae</taxon>
        <taxon>Paenibacillus</taxon>
    </lineage>
</organism>
<name>A0ABW5PG43_9BACL</name>
<dbReference type="Gene3D" id="2.60.120.10">
    <property type="entry name" value="Jelly Rolls"/>
    <property type="match status" value="1"/>
</dbReference>
<dbReference type="PROSITE" id="PS01124">
    <property type="entry name" value="HTH_ARAC_FAMILY_2"/>
    <property type="match status" value="1"/>
</dbReference>
<evidence type="ECO:0000259" key="4">
    <source>
        <dbReference type="PROSITE" id="PS01124"/>
    </source>
</evidence>
<gene>
    <name evidence="5" type="ORF">ACFSUF_13820</name>
</gene>
<dbReference type="InterPro" id="IPR003313">
    <property type="entry name" value="AraC-bd"/>
</dbReference>
<dbReference type="PANTHER" id="PTHR43280">
    <property type="entry name" value="ARAC-FAMILY TRANSCRIPTIONAL REGULATOR"/>
    <property type="match status" value="1"/>
</dbReference>
<keyword evidence="6" id="KW-1185">Reference proteome</keyword>
<dbReference type="InterPro" id="IPR037923">
    <property type="entry name" value="HTH-like"/>
</dbReference>
<dbReference type="RefSeq" id="WP_377603494.1">
    <property type="nucleotide sequence ID" value="NZ_JBHUME010000008.1"/>
</dbReference>
<dbReference type="SUPFAM" id="SSF51215">
    <property type="entry name" value="Regulatory protein AraC"/>
    <property type="match status" value="1"/>
</dbReference>
<evidence type="ECO:0000313" key="6">
    <source>
        <dbReference type="Proteomes" id="UP001597541"/>
    </source>
</evidence>